<feature type="transmembrane region" description="Helical" evidence="1">
    <location>
        <begin position="52"/>
        <end position="74"/>
    </location>
</feature>
<dbReference type="EMBL" id="BART01033064">
    <property type="protein sequence ID" value="GAH17049.1"/>
    <property type="molecule type" value="Genomic_DNA"/>
</dbReference>
<evidence type="ECO:0000313" key="2">
    <source>
        <dbReference type="EMBL" id="GAH17049.1"/>
    </source>
</evidence>
<keyword evidence="1" id="KW-0812">Transmembrane</keyword>
<dbReference type="AlphaFoldDB" id="X1EIV7"/>
<proteinExistence type="predicted"/>
<keyword evidence="1" id="KW-1133">Transmembrane helix</keyword>
<evidence type="ECO:0000256" key="1">
    <source>
        <dbReference type="SAM" id="Phobius"/>
    </source>
</evidence>
<feature type="transmembrane region" description="Helical" evidence="1">
    <location>
        <begin position="152"/>
        <end position="169"/>
    </location>
</feature>
<name>X1EIV7_9ZZZZ</name>
<feature type="transmembrane region" description="Helical" evidence="1">
    <location>
        <begin position="120"/>
        <end position="140"/>
    </location>
</feature>
<comment type="caution">
    <text evidence="2">The sequence shown here is derived from an EMBL/GenBank/DDBJ whole genome shotgun (WGS) entry which is preliminary data.</text>
</comment>
<reference evidence="2" key="1">
    <citation type="journal article" date="2014" name="Front. Microbiol.">
        <title>High frequency of phylogenetically diverse reductive dehalogenase-homologous genes in deep subseafloor sedimentary metagenomes.</title>
        <authorList>
            <person name="Kawai M."/>
            <person name="Futagami T."/>
            <person name="Toyoda A."/>
            <person name="Takaki Y."/>
            <person name="Nishi S."/>
            <person name="Hori S."/>
            <person name="Arai W."/>
            <person name="Tsubouchi T."/>
            <person name="Morono Y."/>
            <person name="Uchiyama I."/>
            <person name="Ito T."/>
            <person name="Fujiyama A."/>
            <person name="Inagaki F."/>
            <person name="Takami H."/>
        </authorList>
    </citation>
    <scope>NUCLEOTIDE SEQUENCE</scope>
    <source>
        <strain evidence="2">Expedition CK06-06</strain>
    </source>
</reference>
<feature type="transmembrane region" description="Helical" evidence="1">
    <location>
        <begin position="25"/>
        <end position="46"/>
    </location>
</feature>
<protein>
    <recommendedName>
        <fullName evidence="3">Prenyltransferase</fullName>
    </recommendedName>
</protein>
<accession>X1EIV7</accession>
<feature type="transmembrane region" description="Helical" evidence="1">
    <location>
        <begin position="95"/>
        <end position="114"/>
    </location>
</feature>
<sequence length="170" mass="18647">SVRIIPGAWNFRFKSLRDIPGSKDIVTAAAWTFAVVVLPAISNSIYPGSVEIMGGAFTFIFVLSRTSLLAIGGIQSDKLIGPETFPALFGRKKTVKILYTANISLALVIVFLALSKIIWINTLILIVPVLYMLACIKYLGRKVQFFTLYHQMALDAVFFLTGLLAFLVSG</sequence>
<gene>
    <name evidence="2" type="ORF">S01H4_56946</name>
</gene>
<evidence type="ECO:0008006" key="3">
    <source>
        <dbReference type="Google" id="ProtNLM"/>
    </source>
</evidence>
<keyword evidence="1" id="KW-0472">Membrane</keyword>
<organism evidence="2">
    <name type="scientific">marine sediment metagenome</name>
    <dbReference type="NCBI Taxonomy" id="412755"/>
    <lineage>
        <taxon>unclassified sequences</taxon>
        <taxon>metagenomes</taxon>
        <taxon>ecological metagenomes</taxon>
    </lineage>
</organism>
<feature type="non-terminal residue" evidence="2">
    <location>
        <position position="1"/>
    </location>
</feature>